<dbReference type="FunFam" id="2.40.50.140:FF:000438">
    <property type="entry name" value="DNA repair protein BRCA2, putative"/>
    <property type="match status" value="1"/>
</dbReference>
<feature type="region of interest" description="Disordered" evidence="4">
    <location>
        <begin position="116"/>
        <end position="149"/>
    </location>
</feature>
<keyword evidence="3" id="KW-0234">DNA repair</keyword>
<feature type="compositionally biased region" description="Polar residues" evidence="4">
    <location>
        <begin position="118"/>
        <end position="132"/>
    </location>
</feature>
<dbReference type="OrthoDB" id="21095at2759"/>
<dbReference type="InterPro" id="IPR012340">
    <property type="entry name" value="NA-bd_OB-fold"/>
</dbReference>
<keyword evidence="7" id="KW-1185">Reference proteome</keyword>
<gene>
    <name evidence="6" type="ORF">STCU_07333</name>
</gene>
<dbReference type="Gene3D" id="2.40.50.140">
    <property type="entry name" value="Nucleic acid-binding proteins"/>
    <property type="match status" value="2"/>
</dbReference>
<evidence type="ECO:0000313" key="7">
    <source>
        <dbReference type="Proteomes" id="UP000015354"/>
    </source>
</evidence>
<dbReference type="GO" id="GO:0006355">
    <property type="term" value="P:regulation of DNA-templated transcription"/>
    <property type="evidence" value="ECO:0007669"/>
    <property type="project" value="TreeGrafter"/>
</dbReference>
<dbReference type="InterPro" id="IPR015525">
    <property type="entry name" value="BRCA2"/>
</dbReference>
<name>S9U571_9TRYP</name>
<sequence>MIFCYILSSLLSIKRAICGYCGYCEFLNQWRAEAVLYVLPLFFFAQVFSSSSSSVIPCISLVFAFIETHSSLSFPFLHEAPSIDMTQIQCPHCTFMNAPSRVKCAMCLKFIHKRSRPSTEGDSSETTPSNPSGEPIDSQETKPAPSKSEDYVTMSLFQTAAGKPVSVSKKSLAEASTRYKNDPANSPLLPEQQKDGRAIENDTVVLDLFQTAAGKAVNVSKKAFAHASATYAETTDLDPAPAEGRDAVVLDLFQTAAGNPVNVSKKSLAEASAKYTDAVPAGQVPSTGTGEGSRKPATESDRVVLDLFQTASGSPVVVSKKVLAATRDKMEKDSVNASGSIADTEEKRNKGSERPSGTEVPALEGRSACATEGPAPPSATPSVAAQSGAGEHSSATSSRLSARMSGSRRGFVPPRPAERPSGPLPASHTAVERRIGDGAAMDSTCAPKRPKFQSLEFNYKVLTSTTIEIPKSAEKLTDVNSLFTRSHCSAGLASLLGVSGPSGEGVNVEHWQRLLVTLGAVESSCPLSWCKHIVLSAVQQAYFFSVRTATSFLSPTTVGLLACLKYNREVVEGERPVLRKMTEGDVSAAALSVLYLSAVRSEQLAPHTKVVTLSDGFYHLKATLDIPLSNLIREGVLLVGQKLAVCGAKLRLSSFSSPSECAEEVCFALNYNCVRPVTTRARLGLCHHDPDPLCIRMVHPSGGMVPAIRGVVKRALPPFFISPQKESTVKILRNRAAHYAHVDREVKAAPALPATELGGDGPAVSRVTSVLLEDENGDEAVIQQWETCTLLESTREDDGHEAPKEGSTVVVFALNPSKSNISAAPFPKAKTFNCSRSMQYTCLNVGAASGRGIATCAAEMAALTMGCVADVAGIFLELRQTDQGTLALLLLQDDTYALLQVPVASPARVLSLGWPTAKGSVIFVLHGTFVSATDETTGSDCARLFANEYTLVSQRLQHVGLQRFSDGLKQKLKTIDLSSKKYLSRCEDILSSASAVPVKARSNPSGSAVQLPFQNAGKLQRGEARVPYYLRTGHEEKSERPSMKGVVISAEAAAPAARVPLEEHTSLYHFYGNITQLRVVCAERATVLFTSESVAGGPPVVDGTRPDGSVSMEITWQFGKLRHEVLSAVVREPSIMEAIISSVVSFEKIGSLIVDERSPEIGIKREEVLFTHHRSLNKRNLWWSVFTQSYVVSPHTTLGEAAAAIPWSPSEWADLLTAVKERLRCALYKFALKGGELTSAYFVTEQCSVNSLFE</sequence>
<accession>S9U571</accession>
<dbReference type="PANTHER" id="PTHR11289:SF0">
    <property type="entry name" value="BREAST CANCER TYPE 2 SUSCEPTIBILITY PROTEIN"/>
    <property type="match status" value="1"/>
</dbReference>
<comment type="caution">
    <text evidence="6">The sequence shown here is derived from an EMBL/GenBank/DDBJ whole genome shotgun (WGS) entry which is preliminary data.</text>
</comment>
<feature type="region of interest" description="Disordered" evidence="4">
    <location>
        <begin position="279"/>
        <end position="298"/>
    </location>
</feature>
<reference evidence="6 7" key="1">
    <citation type="journal article" date="2013" name="PLoS ONE">
        <title>Predicting the Proteins of Angomonas deanei, Strigomonas culicis and Their Respective Endosymbionts Reveals New Aspects of the Trypanosomatidae Family.</title>
        <authorList>
            <person name="Motta M.C."/>
            <person name="Martins A.C."/>
            <person name="de Souza S.S."/>
            <person name="Catta-Preta C.M."/>
            <person name="Silva R."/>
            <person name="Klein C.C."/>
            <person name="de Almeida L.G."/>
            <person name="de Lima Cunha O."/>
            <person name="Ciapina L.P."/>
            <person name="Brocchi M."/>
            <person name="Colabardini A.C."/>
            <person name="de Araujo Lima B."/>
            <person name="Machado C.R."/>
            <person name="de Almeida Soares C.M."/>
            <person name="Probst C.M."/>
            <person name="de Menezes C.B."/>
            <person name="Thompson C.E."/>
            <person name="Bartholomeu D.C."/>
            <person name="Gradia D.F."/>
            <person name="Pavoni D.P."/>
            <person name="Grisard E.C."/>
            <person name="Fantinatti-Garboggini F."/>
            <person name="Marchini F.K."/>
            <person name="Rodrigues-Luiz G.F."/>
            <person name="Wagner G."/>
            <person name="Goldman G.H."/>
            <person name="Fietto J.L."/>
            <person name="Elias M.C."/>
            <person name="Goldman M.H."/>
            <person name="Sagot M.F."/>
            <person name="Pereira M."/>
            <person name="Stoco P.H."/>
            <person name="de Mendonca-Neto R.P."/>
            <person name="Teixeira S.M."/>
            <person name="Maciel T.E."/>
            <person name="de Oliveira Mendes T.A."/>
            <person name="Urmenyi T.P."/>
            <person name="de Souza W."/>
            <person name="Schenkman S."/>
            <person name="de Vasconcelos A.T."/>
        </authorList>
    </citation>
    <scope>NUCLEOTIDE SEQUENCE [LARGE SCALE GENOMIC DNA]</scope>
</reference>
<evidence type="ECO:0000256" key="4">
    <source>
        <dbReference type="SAM" id="MobiDB-lite"/>
    </source>
</evidence>
<dbReference type="AlphaFoldDB" id="S9U571"/>
<dbReference type="Gene3D" id="2.30.30.380">
    <property type="entry name" value="Zn-finger domain of Sec23/24"/>
    <property type="match status" value="1"/>
</dbReference>
<dbReference type="Pfam" id="PF00634">
    <property type="entry name" value="BRCA2"/>
    <property type="match status" value="1"/>
</dbReference>
<dbReference type="GO" id="GO:0000724">
    <property type="term" value="P:double-strand break repair via homologous recombination"/>
    <property type="evidence" value="ECO:0007669"/>
    <property type="project" value="InterPro"/>
</dbReference>
<evidence type="ECO:0000313" key="6">
    <source>
        <dbReference type="EMBL" id="EPY24083.1"/>
    </source>
</evidence>
<dbReference type="Proteomes" id="UP000015354">
    <property type="component" value="Unassembled WGS sequence"/>
</dbReference>
<dbReference type="CDD" id="cd04493">
    <property type="entry name" value="BRCA2DBD_OB1"/>
    <property type="match status" value="1"/>
</dbReference>
<dbReference type="EMBL" id="ATMH01007333">
    <property type="protein sequence ID" value="EPY24083.1"/>
    <property type="molecule type" value="Genomic_DNA"/>
</dbReference>
<evidence type="ECO:0000259" key="5">
    <source>
        <dbReference type="Pfam" id="PF09103"/>
    </source>
</evidence>
<organism evidence="6 7">
    <name type="scientific">Strigomonas culicis</name>
    <dbReference type="NCBI Taxonomy" id="28005"/>
    <lineage>
        <taxon>Eukaryota</taxon>
        <taxon>Discoba</taxon>
        <taxon>Euglenozoa</taxon>
        <taxon>Kinetoplastea</taxon>
        <taxon>Metakinetoplastina</taxon>
        <taxon>Trypanosomatida</taxon>
        <taxon>Trypanosomatidae</taxon>
        <taxon>Strigomonadinae</taxon>
        <taxon>Strigomonas</taxon>
    </lineage>
</organism>
<dbReference type="Pfam" id="PF09103">
    <property type="entry name" value="BRCA-2_OB1"/>
    <property type="match status" value="1"/>
</dbReference>
<dbReference type="PANTHER" id="PTHR11289">
    <property type="entry name" value="BREAST CANCER TYPE 2 SUSCEPTIBILITY PROTEIN BRCA2"/>
    <property type="match status" value="1"/>
</dbReference>
<feature type="domain" description="BRCA2 OB1" evidence="5">
    <location>
        <begin position="576"/>
        <end position="687"/>
    </location>
</feature>
<evidence type="ECO:0000256" key="3">
    <source>
        <dbReference type="ARBA" id="ARBA00023204"/>
    </source>
</evidence>
<dbReference type="SUPFAM" id="SSF50249">
    <property type="entry name" value="Nucleic acid-binding proteins"/>
    <property type="match status" value="1"/>
</dbReference>
<keyword evidence="1" id="KW-0677">Repeat</keyword>
<keyword evidence="2" id="KW-0227">DNA damage</keyword>
<evidence type="ECO:0000256" key="1">
    <source>
        <dbReference type="ARBA" id="ARBA00022737"/>
    </source>
</evidence>
<feature type="region of interest" description="Disordered" evidence="4">
    <location>
        <begin position="329"/>
        <end position="428"/>
    </location>
</feature>
<dbReference type="InterPro" id="IPR002093">
    <property type="entry name" value="BRCA2_repeat"/>
</dbReference>
<protein>
    <submittedName>
        <fullName evidence="6">DNA repair protein BRCA2</fullName>
    </submittedName>
</protein>
<feature type="region of interest" description="Disordered" evidence="4">
    <location>
        <begin position="176"/>
        <end position="196"/>
    </location>
</feature>
<evidence type="ECO:0000256" key="2">
    <source>
        <dbReference type="ARBA" id="ARBA00022763"/>
    </source>
</evidence>
<proteinExistence type="predicted"/>
<dbReference type="InterPro" id="IPR015187">
    <property type="entry name" value="BRCA2_OB_1"/>
</dbReference>
<feature type="compositionally biased region" description="Basic and acidic residues" evidence="4">
    <location>
        <begin position="344"/>
        <end position="353"/>
    </location>
</feature>